<sequence>MYQSSITVEEYFKQMVSQEVKMTRFFHGLNKDIQVDTQLKRHGRKSYPTTHSNWRGKDKIEEKILRRDKCPKKGSAPFKGHQDEVSKYYSLIIDGGSSMNVVSLKLEEKLELPIIPHPRPYKFHWLMNVELTLGKYKDEILCNIVPMEATYILLGRPRQFDKQVTHDGVTNKFSFVHNEMKVIKKVLLNKKEPLLLWPTNICLVLNSPLESLPAVFERMLEEFKDLFQEMAKGLPSSRVIKHQIDFVLDTESHALMFDKLYGACVF</sequence>
<organism evidence="1 2">
    <name type="scientific">Mucuna pruriens</name>
    <name type="common">Velvet bean</name>
    <name type="synonym">Dolichos pruriens</name>
    <dbReference type="NCBI Taxonomy" id="157652"/>
    <lineage>
        <taxon>Eukaryota</taxon>
        <taxon>Viridiplantae</taxon>
        <taxon>Streptophyta</taxon>
        <taxon>Embryophyta</taxon>
        <taxon>Tracheophyta</taxon>
        <taxon>Spermatophyta</taxon>
        <taxon>Magnoliopsida</taxon>
        <taxon>eudicotyledons</taxon>
        <taxon>Gunneridae</taxon>
        <taxon>Pentapetalae</taxon>
        <taxon>rosids</taxon>
        <taxon>fabids</taxon>
        <taxon>Fabales</taxon>
        <taxon>Fabaceae</taxon>
        <taxon>Papilionoideae</taxon>
        <taxon>50 kb inversion clade</taxon>
        <taxon>NPAAA clade</taxon>
        <taxon>indigoferoid/millettioid clade</taxon>
        <taxon>Phaseoleae</taxon>
        <taxon>Mucuna</taxon>
    </lineage>
</organism>
<reference evidence="1" key="1">
    <citation type="submission" date="2018-05" db="EMBL/GenBank/DDBJ databases">
        <title>Draft genome of Mucuna pruriens seed.</title>
        <authorList>
            <person name="Nnadi N.E."/>
            <person name="Vos R."/>
            <person name="Hasami M.H."/>
            <person name="Devisetty U.K."/>
            <person name="Aguiy J.C."/>
        </authorList>
    </citation>
    <scope>NUCLEOTIDE SEQUENCE [LARGE SCALE GENOMIC DNA]</scope>
    <source>
        <strain evidence="1">JCA_2017</strain>
    </source>
</reference>
<dbReference type="Proteomes" id="UP000257109">
    <property type="component" value="Unassembled WGS sequence"/>
</dbReference>
<feature type="non-terminal residue" evidence="1">
    <location>
        <position position="1"/>
    </location>
</feature>
<accession>A0A371G305</accession>
<comment type="caution">
    <text evidence="1">The sequence shown here is derived from an EMBL/GenBank/DDBJ whole genome shotgun (WGS) entry which is preliminary data.</text>
</comment>
<protein>
    <submittedName>
        <fullName evidence="1">Uncharacterized protein</fullName>
    </submittedName>
</protein>
<name>A0A371G305_MUCPR</name>
<proteinExistence type="predicted"/>
<dbReference type="EMBL" id="QJKJ01006921">
    <property type="protein sequence ID" value="RDX84881.1"/>
    <property type="molecule type" value="Genomic_DNA"/>
</dbReference>
<evidence type="ECO:0000313" key="1">
    <source>
        <dbReference type="EMBL" id="RDX84881.1"/>
    </source>
</evidence>
<evidence type="ECO:0000313" key="2">
    <source>
        <dbReference type="Proteomes" id="UP000257109"/>
    </source>
</evidence>
<dbReference type="AlphaFoldDB" id="A0A371G305"/>
<dbReference type="OrthoDB" id="1747743at2759"/>
<keyword evidence="2" id="KW-1185">Reference proteome</keyword>
<dbReference type="PANTHER" id="PTHR35046:SF9">
    <property type="entry name" value="RNA-DIRECTED DNA POLYMERASE"/>
    <property type="match status" value="1"/>
</dbReference>
<dbReference type="CDD" id="cd00303">
    <property type="entry name" value="retropepsin_like"/>
    <property type="match status" value="1"/>
</dbReference>
<dbReference type="PANTHER" id="PTHR35046">
    <property type="entry name" value="ZINC KNUCKLE (CCHC-TYPE) FAMILY PROTEIN"/>
    <property type="match status" value="1"/>
</dbReference>
<gene>
    <name evidence="1" type="ORF">CR513_33998</name>
</gene>